<dbReference type="InterPro" id="IPR058866">
    <property type="entry name" value="GDPGP1_N"/>
</dbReference>
<keyword evidence="11" id="KW-0547">Nucleotide-binding</keyword>
<comment type="caution">
    <text evidence="15">The sequence shown here is derived from an EMBL/GenBank/DDBJ whole genome shotgun (WGS) entry which is preliminary data.</text>
</comment>
<proteinExistence type="inferred from homology"/>
<evidence type="ECO:0000256" key="11">
    <source>
        <dbReference type="ARBA" id="ARBA00022741"/>
    </source>
</evidence>
<evidence type="ECO:0000256" key="3">
    <source>
        <dbReference type="ARBA" id="ARBA00004496"/>
    </source>
</evidence>
<gene>
    <name evidence="15" type="ORF">XAT740_LOCUS8650</name>
</gene>
<organism evidence="15 16">
    <name type="scientific">Adineta ricciae</name>
    <name type="common">Rotifer</name>
    <dbReference type="NCBI Taxonomy" id="249248"/>
    <lineage>
        <taxon>Eukaryota</taxon>
        <taxon>Metazoa</taxon>
        <taxon>Spiralia</taxon>
        <taxon>Gnathifera</taxon>
        <taxon>Rotifera</taxon>
        <taxon>Eurotatoria</taxon>
        <taxon>Bdelloidea</taxon>
        <taxon>Adinetida</taxon>
        <taxon>Adinetidae</taxon>
        <taxon>Adineta</taxon>
    </lineage>
</organism>
<keyword evidence="8" id="KW-0344">Guanine-nucleotide releasing factor</keyword>
<comment type="function">
    <text evidence="2">Specific and highly efficient GDP-D-glucose phosphorylase regulating the levels of GDP-D-glucose in cells.</text>
</comment>
<feature type="domain" description="GDPGP1-like N-terminal" evidence="14">
    <location>
        <begin position="24"/>
        <end position="199"/>
    </location>
</feature>
<keyword evidence="10" id="KW-0548">Nucleotidyltransferase</keyword>
<keyword evidence="16" id="KW-1185">Reference proteome</keyword>
<dbReference type="GO" id="GO:0000166">
    <property type="term" value="F:nucleotide binding"/>
    <property type="evidence" value="ECO:0007669"/>
    <property type="project" value="UniProtKB-KW"/>
</dbReference>
<dbReference type="Pfam" id="PF26216">
    <property type="entry name" value="GDPGP1_C"/>
    <property type="match status" value="1"/>
</dbReference>
<evidence type="ECO:0000256" key="5">
    <source>
        <dbReference type="ARBA" id="ARBA00012507"/>
    </source>
</evidence>
<evidence type="ECO:0000256" key="1">
    <source>
        <dbReference type="ARBA" id="ARBA00000063"/>
    </source>
</evidence>
<accession>A0A814AIJ9</accession>
<dbReference type="GO" id="GO:0006006">
    <property type="term" value="P:glucose metabolic process"/>
    <property type="evidence" value="ECO:0007669"/>
    <property type="project" value="TreeGrafter"/>
</dbReference>
<dbReference type="EMBL" id="CAJNOR010000434">
    <property type="protein sequence ID" value="CAF0913280.1"/>
    <property type="molecule type" value="Genomic_DNA"/>
</dbReference>
<dbReference type="Pfam" id="PF26217">
    <property type="entry name" value="GDPGP1_N"/>
    <property type="match status" value="1"/>
</dbReference>
<evidence type="ECO:0000256" key="8">
    <source>
        <dbReference type="ARBA" id="ARBA00022658"/>
    </source>
</evidence>
<sequence>MWQHFQFNQKSLHLSCHTNEQLNEFDVLLRSEWDRAVTEGLFTFQITDDVQRRILDEDNLHYMIELNPDRYGKRRTPFPFEHVNTPFDSLKFNFNKIKDAEILFSLDNEQDHDKYLVIINNSPIRPYHVLLVPHRGLEQAQVIESYDFCLIKRDDTQVLNIDCIIFGLEFVASSAHPYILAGFNSLCGYASVNHLHLHGIYIPHRFYLQTIKCSVFDTKSNCYLLDAFDTQAFAFQCANVDDFQRTAESVYKVTNYLSLQNIAHNVVIAKGDSFSSPSTDVLRIFIWFRQSIINGQMFDRCNFACIELAGFMPLQYENVFKDLDEVALREDLNSIALPEERQQQVKDDVVKLLDC</sequence>
<evidence type="ECO:0000256" key="2">
    <source>
        <dbReference type="ARBA" id="ARBA00003049"/>
    </source>
</evidence>
<dbReference type="AlphaFoldDB" id="A0A814AIJ9"/>
<dbReference type="InterPro" id="IPR058865">
    <property type="entry name" value="GDPGP1_C"/>
</dbReference>
<evidence type="ECO:0000256" key="12">
    <source>
        <dbReference type="ARBA" id="ARBA00022801"/>
    </source>
</evidence>
<comment type="similarity">
    <text evidence="4">Belongs to the GDPGP1 family.</text>
</comment>
<dbReference type="GO" id="GO:0005737">
    <property type="term" value="C:cytoplasm"/>
    <property type="evidence" value="ECO:0007669"/>
    <property type="project" value="UniProtKB-SubCell"/>
</dbReference>
<dbReference type="PANTHER" id="PTHR20884">
    <property type="entry name" value="GDP-D-GLUCOSE PHOSPHORYLASE 1"/>
    <property type="match status" value="1"/>
</dbReference>
<dbReference type="SUPFAM" id="SSF54197">
    <property type="entry name" value="HIT-like"/>
    <property type="match status" value="1"/>
</dbReference>
<evidence type="ECO:0000256" key="4">
    <source>
        <dbReference type="ARBA" id="ARBA00006451"/>
    </source>
</evidence>
<dbReference type="PANTHER" id="PTHR20884:SF8">
    <property type="entry name" value="GDP-D-GLUCOSE PHOSPHORYLASE 1"/>
    <property type="match status" value="1"/>
</dbReference>
<evidence type="ECO:0000256" key="6">
    <source>
        <dbReference type="ARBA" id="ARBA00018857"/>
    </source>
</evidence>
<dbReference type="InterPro" id="IPR036265">
    <property type="entry name" value="HIT-like_sf"/>
</dbReference>
<dbReference type="Proteomes" id="UP000663828">
    <property type="component" value="Unassembled WGS sequence"/>
</dbReference>
<evidence type="ECO:0000256" key="7">
    <source>
        <dbReference type="ARBA" id="ARBA00022490"/>
    </source>
</evidence>
<evidence type="ECO:0000259" key="14">
    <source>
        <dbReference type="Pfam" id="PF26217"/>
    </source>
</evidence>
<keyword evidence="9" id="KW-0808">Transferase</keyword>
<dbReference type="InterPro" id="IPR026506">
    <property type="entry name" value="GDPGP"/>
</dbReference>
<dbReference type="GO" id="GO:0016787">
    <property type="term" value="F:hydrolase activity"/>
    <property type="evidence" value="ECO:0007669"/>
    <property type="project" value="UniProtKB-KW"/>
</dbReference>
<evidence type="ECO:0000313" key="15">
    <source>
        <dbReference type="EMBL" id="CAF0913280.1"/>
    </source>
</evidence>
<dbReference type="EC" id="2.7.7.78" evidence="5"/>
<keyword evidence="7" id="KW-0963">Cytoplasm</keyword>
<evidence type="ECO:0000313" key="16">
    <source>
        <dbReference type="Proteomes" id="UP000663828"/>
    </source>
</evidence>
<evidence type="ECO:0000256" key="9">
    <source>
        <dbReference type="ARBA" id="ARBA00022679"/>
    </source>
</evidence>
<protein>
    <recommendedName>
        <fullName evidence="6">GDP-D-glucose phosphorylase 1</fullName>
        <ecNumber evidence="5">2.7.7.78</ecNumber>
    </recommendedName>
</protein>
<evidence type="ECO:0000256" key="10">
    <source>
        <dbReference type="ARBA" id="ARBA00022695"/>
    </source>
</evidence>
<evidence type="ECO:0000259" key="13">
    <source>
        <dbReference type="Pfam" id="PF26216"/>
    </source>
</evidence>
<reference evidence="15" key="1">
    <citation type="submission" date="2021-02" db="EMBL/GenBank/DDBJ databases">
        <authorList>
            <person name="Nowell W R."/>
        </authorList>
    </citation>
    <scope>NUCLEOTIDE SEQUENCE</scope>
</reference>
<feature type="domain" description="GDPGP1-like C-terminal" evidence="13">
    <location>
        <begin position="215"/>
        <end position="354"/>
    </location>
</feature>
<name>A0A814AIJ9_ADIRI</name>
<comment type="catalytic activity">
    <reaction evidence="1">
        <text>GDP-alpha-D-glucose + phosphate = alpha-D-glucose 1-phosphate + GDP + H(+)</text>
        <dbReference type="Rhea" id="RHEA:30387"/>
        <dbReference type="ChEBI" id="CHEBI:15378"/>
        <dbReference type="ChEBI" id="CHEBI:43474"/>
        <dbReference type="ChEBI" id="CHEBI:58189"/>
        <dbReference type="ChEBI" id="CHEBI:58601"/>
        <dbReference type="ChEBI" id="CHEBI:62230"/>
        <dbReference type="EC" id="2.7.7.78"/>
    </reaction>
</comment>
<dbReference type="GO" id="GO:0080048">
    <property type="term" value="F:GDP-D-glucose phosphorylase activity"/>
    <property type="evidence" value="ECO:0007669"/>
    <property type="project" value="UniProtKB-EC"/>
</dbReference>
<comment type="subcellular location">
    <subcellularLocation>
        <location evidence="3">Cytoplasm</location>
    </subcellularLocation>
</comment>
<keyword evidence="12" id="KW-0378">Hydrolase</keyword>
<dbReference type="GO" id="GO:0005085">
    <property type="term" value="F:guanyl-nucleotide exchange factor activity"/>
    <property type="evidence" value="ECO:0007669"/>
    <property type="project" value="UniProtKB-KW"/>
</dbReference>